<feature type="region of interest" description="Disordered" evidence="1">
    <location>
        <begin position="1"/>
        <end position="20"/>
    </location>
</feature>
<sequence length="81" mass="9145">MSTKTRQPNHAGHLGSAATREWLAENTPPFVCSAGEEQRLHSIRVRAYDLWEQAGKPDGDADRERFWSEAESEIRKPPARG</sequence>
<keyword evidence="3" id="KW-1185">Reference proteome</keyword>
<feature type="compositionally biased region" description="Basic and acidic residues" evidence="1">
    <location>
        <begin position="55"/>
        <end position="81"/>
    </location>
</feature>
<accession>A0A225DFR9</accession>
<dbReference type="OrthoDB" id="283234at2"/>
<organism evidence="2 3">
    <name type="scientific">Fimbriiglobus ruber</name>
    <dbReference type="NCBI Taxonomy" id="1908690"/>
    <lineage>
        <taxon>Bacteria</taxon>
        <taxon>Pseudomonadati</taxon>
        <taxon>Planctomycetota</taxon>
        <taxon>Planctomycetia</taxon>
        <taxon>Gemmatales</taxon>
        <taxon>Gemmataceae</taxon>
        <taxon>Fimbriiglobus</taxon>
    </lineage>
</organism>
<evidence type="ECO:0000313" key="2">
    <source>
        <dbReference type="EMBL" id="OWK39813.1"/>
    </source>
</evidence>
<evidence type="ECO:0008006" key="4">
    <source>
        <dbReference type="Google" id="ProtNLM"/>
    </source>
</evidence>
<dbReference type="Proteomes" id="UP000214646">
    <property type="component" value="Unassembled WGS sequence"/>
</dbReference>
<dbReference type="EMBL" id="NIDE01000009">
    <property type="protein sequence ID" value="OWK39813.1"/>
    <property type="molecule type" value="Genomic_DNA"/>
</dbReference>
<proteinExistence type="predicted"/>
<feature type="region of interest" description="Disordered" evidence="1">
    <location>
        <begin position="54"/>
        <end position="81"/>
    </location>
</feature>
<comment type="caution">
    <text evidence="2">The sequence shown here is derived from an EMBL/GenBank/DDBJ whole genome shotgun (WGS) entry which is preliminary data.</text>
</comment>
<dbReference type="Pfam" id="PF11154">
    <property type="entry name" value="DUF2934"/>
    <property type="match status" value="1"/>
</dbReference>
<dbReference type="RefSeq" id="WP_088256663.1">
    <property type="nucleotide sequence ID" value="NZ_NIDE01000009.1"/>
</dbReference>
<protein>
    <recommendedName>
        <fullName evidence="4">DUF2934 domain-containing protein</fullName>
    </recommendedName>
</protein>
<evidence type="ECO:0000256" key="1">
    <source>
        <dbReference type="SAM" id="MobiDB-lite"/>
    </source>
</evidence>
<reference evidence="3" key="1">
    <citation type="submission" date="2017-06" db="EMBL/GenBank/DDBJ databases">
        <title>Genome analysis of Fimbriiglobus ruber SP5, the first member of the order Planctomycetales with confirmed chitinolytic capability.</title>
        <authorList>
            <person name="Ravin N.V."/>
            <person name="Rakitin A.L."/>
            <person name="Ivanova A.A."/>
            <person name="Beletsky A.V."/>
            <person name="Kulichevskaya I.S."/>
            <person name="Mardanov A.V."/>
            <person name="Dedysh S.N."/>
        </authorList>
    </citation>
    <scope>NUCLEOTIDE SEQUENCE [LARGE SCALE GENOMIC DNA]</scope>
    <source>
        <strain evidence="3">SP5</strain>
    </source>
</reference>
<name>A0A225DFR9_9BACT</name>
<dbReference type="InterPro" id="IPR021327">
    <property type="entry name" value="DUF2934"/>
</dbReference>
<evidence type="ECO:0000313" key="3">
    <source>
        <dbReference type="Proteomes" id="UP000214646"/>
    </source>
</evidence>
<dbReference type="AlphaFoldDB" id="A0A225DFR9"/>
<gene>
    <name evidence="2" type="ORF">FRUB_05703</name>
</gene>